<dbReference type="GO" id="GO:0019843">
    <property type="term" value="F:rRNA binding"/>
    <property type="evidence" value="ECO:0007669"/>
    <property type="project" value="TreeGrafter"/>
</dbReference>
<feature type="compositionally biased region" description="Basic and acidic residues" evidence="5">
    <location>
        <begin position="78"/>
        <end position="91"/>
    </location>
</feature>
<dbReference type="RefSeq" id="XP_013018905.1">
    <property type="nucleotide sequence ID" value="XM_013163451.1"/>
</dbReference>
<comment type="similarity">
    <text evidence="2">Belongs to the RRP17 family.</text>
</comment>
<dbReference type="InterPro" id="IPR019186">
    <property type="entry name" value="Nucleolar_protein_12"/>
</dbReference>
<keyword evidence="3" id="KW-0175">Coiled coil</keyword>
<dbReference type="VEuPathDB" id="FungiDB:SOCG_01031"/>
<dbReference type="GeneID" id="25030015"/>
<dbReference type="eggNOG" id="KOG4709">
    <property type="taxonomic scope" value="Eukaryota"/>
</dbReference>
<evidence type="ECO:0000256" key="5">
    <source>
        <dbReference type="SAM" id="MobiDB-lite"/>
    </source>
</evidence>
<evidence type="ECO:0000256" key="2">
    <source>
        <dbReference type="ARBA" id="ARBA00007175"/>
    </source>
</evidence>
<keyword evidence="4" id="KW-0539">Nucleus</keyword>
<feature type="compositionally biased region" description="Basic residues" evidence="5">
    <location>
        <begin position="66"/>
        <end position="75"/>
    </location>
</feature>
<feature type="compositionally biased region" description="Basic residues" evidence="5">
    <location>
        <begin position="196"/>
        <end position="209"/>
    </location>
</feature>
<keyword evidence="7" id="KW-1185">Reference proteome</keyword>
<accession>S9RGU6</accession>
<evidence type="ECO:0000256" key="4">
    <source>
        <dbReference type="ARBA" id="ARBA00023242"/>
    </source>
</evidence>
<evidence type="ECO:0000313" key="7">
    <source>
        <dbReference type="Proteomes" id="UP000016088"/>
    </source>
</evidence>
<evidence type="ECO:0000256" key="3">
    <source>
        <dbReference type="ARBA" id="ARBA00023054"/>
    </source>
</evidence>
<proteinExistence type="inferred from homology"/>
<dbReference type="PANTHER" id="PTHR14577">
    <property type="entry name" value="NUCLEOLAR PROTEIN 12"/>
    <property type="match status" value="1"/>
</dbReference>
<evidence type="ECO:0000256" key="1">
    <source>
        <dbReference type="ARBA" id="ARBA00004604"/>
    </source>
</evidence>
<reference evidence="6 7" key="1">
    <citation type="journal article" date="2011" name="Science">
        <title>Comparative functional genomics of the fission yeasts.</title>
        <authorList>
            <person name="Rhind N."/>
            <person name="Chen Z."/>
            <person name="Yassour M."/>
            <person name="Thompson D.A."/>
            <person name="Haas B.J."/>
            <person name="Habib N."/>
            <person name="Wapinski I."/>
            <person name="Roy S."/>
            <person name="Lin M.F."/>
            <person name="Heiman D.I."/>
            <person name="Young S.K."/>
            <person name="Furuya K."/>
            <person name="Guo Y."/>
            <person name="Pidoux A."/>
            <person name="Chen H.M."/>
            <person name="Robbertse B."/>
            <person name="Goldberg J.M."/>
            <person name="Aoki K."/>
            <person name="Bayne E.H."/>
            <person name="Berlin A.M."/>
            <person name="Desjardins C.A."/>
            <person name="Dobbs E."/>
            <person name="Dukaj L."/>
            <person name="Fan L."/>
            <person name="FitzGerald M.G."/>
            <person name="French C."/>
            <person name="Gujja S."/>
            <person name="Hansen K."/>
            <person name="Keifenheim D."/>
            <person name="Levin J.Z."/>
            <person name="Mosher R.A."/>
            <person name="Mueller C.A."/>
            <person name="Pfiffner J."/>
            <person name="Priest M."/>
            <person name="Russ C."/>
            <person name="Smialowska A."/>
            <person name="Swoboda P."/>
            <person name="Sykes S.M."/>
            <person name="Vaughn M."/>
            <person name="Vengrova S."/>
            <person name="Yoder R."/>
            <person name="Zeng Q."/>
            <person name="Allshire R."/>
            <person name="Baulcombe D."/>
            <person name="Birren B.W."/>
            <person name="Brown W."/>
            <person name="Ekwall K."/>
            <person name="Kellis M."/>
            <person name="Leatherwood J."/>
            <person name="Levin H."/>
            <person name="Margalit H."/>
            <person name="Martienssen R."/>
            <person name="Nieduszynski C.A."/>
            <person name="Spatafora J.W."/>
            <person name="Friedman N."/>
            <person name="Dalgaard J.Z."/>
            <person name="Baumann P."/>
            <person name="Niki H."/>
            <person name="Regev A."/>
            <person name="Nusbaum C."/>
        </authorList>
    </citation>
    <scope>NUCLEOTIDE SEQUENCE [LARGE SCALE GENOMIC DNA]</scope>
    <source>
        <strain evidence="7">yFS286</strain>
    </source>
</reference>
<organism evidence="6 7">
    <name type="scientific">Schizosaccharomyces octosporus (strain yFS286)</name>
    <name type="common">Fission yeast</name>
    <name type="synonym">Octosporomyces octosporus</name>
    <dbReference type="NCBI Taxonomy" id="483514"/>
    <lineage>
        <taxon>Eukaryota</taxon>
        <taxon>Fungi</taxon>
        <taxon>Dikarya</taxon>
        <taxon>Ascomycota</taxon>
        <taxon>Taphrinomycotina</taxon>
        <taxon>Schizosaccharomycetes</taxon>
        <taxon>Schizosaccharomycetales</taxon>
        <taxon>Schizosaccharomycetaceae</taxon>
        <taxon>Schizosaccharomyces</taxon>
    </lineage>
</organism>
<dbReference type="OrthoDB" id="687049at2759"/>
<sequence length="209" mass="25038">MDNTTLLTRGDNVYNKKRGRKQRQEEIVFDKAQRQEFLTGFHKRKVERQKHAQAVAEKQQREDKRQMRKMIRQQRKQQLQERIEASRKLLGAEDTSNSEDEDSDNVTAETEDKVVIENDDEPRTREYEEDDKHVSVIIQEDDGEQSQNEEELADGIHTPQTDPPPSVPIRPHKQKQKKNRFRYESKEERRMSERKSKIKKLKHAVRRRH</sequence>
<feature type="region of interest" description="Disordered" evidence="5">
    <location>
        <begin position="42"/>
        <end position="209"/>
    </location>
</feature>
<protein>
    <submittedName>
        <fullName evidence="6">rRNA processing protein Rrp17</fullName>
    </submittedName>
</protein>
<feature type="compositionally biased region" description="Basic residues" evidence="5">
    <location>
        <begin position="170"/>
        <end position="180"/>
    </location>
</feature>
<dbReference type="AlphaFoldDB" id="S9RGU6"/>
<feature type="compositionally biased region" description="Acidic residues" evidence="5">
    <location>
        <begin position="139"/>
        <end position="153"/>
    </location>
</feature>
<gene>
    <name evidence="6" type="ORF">SOCG_01031</name>
</gene>
<dbReference type="PANTHER" id="PTHR14577:SF0">
    <property type="entry name" value="NUCLEOLAR PROTEIN 12"/>
    <property type="match status" value="1"/>
</dbReference>
<dbReference type="OMA" id="EWDGFPD"/>
<feature type="compositionally biased region" description="Basic and acidic residues" evidence="5">
    <location>
        <begin position="181"/>
        <end position="195"/>
    </location>
</feature>
<dbReference type="GO" id="GO:0005730">
    <property type="term" value="C:nucleolus"/>
    <property type="evidence" value="ECO:0007669"/>
    <property type="project" value="UniProtKB-SubCell"/>
</dbReference>
<dbReference type="Proteomes" id="UP000016088">
    <property type="component" value="Unassembled WGS sequence"/>
</dbReference>
<feature type="compositionally biased region" description="Basic and acidic residues" evidence="5">
    <location>
        <begin position="110"/>
        <end position="134"/>
    </location>
</feature>
<name>S9RGU6_SCHOY</name>
<dbReference type="EMBL" id="KE503207">
    <property type="protein sequence ID" value="EPX73279.1"/>
    <property type="molecule type" value="Genomic_DNA"/>
</dbReference>
<comment type="subcellular location">
    <subcellularLocation>
        <location evidence="1">Nucleus</location>
        <location evidence="1">Nucleolus</location>
    </subcellularLocation>
</comment>
<evidence type="ECO:0000313" key="6">
    <source>
        <dbReference type="EMBL" id="EPX73279.1"/>
    </source>
</evidence>
<dbReference type="HOGENOM" id="CLU_067149_1_1_1"/>
<feature type="region of interest" description="Disordered" evidence="5">
    <location>
        <begin position="1"/>
        <end position="27"/>
    </location>
</feature>
<dbReference type="Pfam" id="PF09805">
    <property type="entry name" value="Nop25"/>
    <property type="match status" value="1"/>
</dbReference>